<sequence length="503" mass="54124">MEAPASPGPGRPQRRRLARTTTVLTVAATLVGAVVAVPTRSASAATVDPNAWYVLVSRHSGKALDVYDRSTADGGRIVQWSRNDGNWQQWQFVDSGSGYYRLRSRHSGKVLDIRDSSTADGAEVIQWADQGSTDQQFRLADSDGGHVRLVNRNSNKALDVWEWSTVDGGRISQYADQGGANQQWQLVRVGGTGTPTPTPTGPGNPGTPPAAYPAPMRVTGDVGVHDPTVVRRPSGDYLVAHTGNNVSLKTSTDRVAWRNAGSVFPNGAPWTTAYTGGSRNLWAPDISYRNNQYYLYYSASTFGSNRSAIFLATSPSGNSGTWTDRGLVIESQTSDNFNAIDPNLIVDDQGRWWLSFGSFWSGLKLVALDPATGKRSDNTIRAIAGRGGGAIEAPTLVKRGSYYYLYVSFDRCCQGAASTYRVMVGRSTSVTGPFVDRNGTALTSGGGTQVLASHGDIHGPGHQTVLTDNDGDFLVYHYYANNGASLLGINRIGYDSAGWPYVY</sequence>
<dbReference type="RefSeq" id="WP_203866770.1">
    <property type="nucleotide sequence ID" value="NZ_BONW01000013.1"/>
</dbReference>
<evidence type="ECO:0000313" key="7">
    <source>
        <dbReference type="EMBL" id="GIG88294.1"/>
    </source>
</evidence>
<dbReference type="Gene3D" id="2.80.10.50">
    <property type="match status" value="3"/>
</dbReference>
<keyword evidence="3 5" id="KW-0378">Hydrolase</keyword>
<dbReference type="Gene3D" id="2.115.10.20">
    <property type="entry name" value="Glycosyl hydrolase domain, family 43"/>
    <property type="match status" value="1"/>
</dbReference>
<dbReference type="InterPro" id="IPR023296">
    <property type="entry name" value="Glyco_hydro_beta-prop_sf"/>
</dbReference>
<dbReference type="CDD" id="cd08998">
    <property type="entry name" value="GH43_Arb43a-like"/>
    <property type="match status" value="1"/>
</dbReference>
<name>A0ABQ4E0P9_9ACTN</name>
<evidence type="ECO:0000256" key="4">
    <source>
        <dbReference type="ARBA" id="ARBA00023295"/>
    </source>
</evidence>
<evidence type="ECO:0000256" key="5">
    <source>
        <dbReference type="RuleBase" id="RU361187"/>
    </source>
</evidence>
<dbReference type="InterPro" id="IPR035992">
    <property type="entry name" value="Ricin_B-like_lectins"/>
</dbReference>
<feature type="domain" description="Ricin B lectin" evidence="6">
    <location>
        <begin position="51"/>
        <end position="187"/>
    </location>
</feature>
<evidence type="ECO:0000256" key="1">
    <source>
        <dbReference type="ARBA" id="ARBA00004834"/>
    </source>
</evidence>
<evidence type="ECO:0000313" key="8">
    <source>
        <dbReference type="Proteomes" id="UP000646749"/>
    </source>
</evidence>
<evidence type="ECO:0000259" key="6">
    <source>
        <dbReference type="SMART" id="SM00458"/>
    </source>
</evidence>
<dbReference type="InterPro" id="IPR006311">
    <property type="entry name" value="TAT_signal"/>
</dbReference>
<dbReference type="SUPFAM" id="SSF50370">
    <property type="entry name" value="Ricin B-like lectins"/>
    <property type="match status" value="1"/>
</dbReference>
<organism evidence="7 8">
    <name type="scientific">Plantactinospora endophytica</name>
    <dbReference type="NCBI Taxonomy" id="673535"/>
    <lineage>
        <taxon>Bacteria</taxon>
        <taxon>Bacillati</taxon>
        <taxon>Actinomycetota</taxon>
        <taxon>Actinomycetes</taxon>
        <taxon>Micromonosporales</taxon>
        <taxon>Micromonosporaceae</taxon>
        <taxon>Plantactinospora</taxon>
    </lineage>
</organism>
<comment type="similarity">
    <text evidence="2 5">Belongs to the glycosyl hydrolase 43 family.</text>
</comment>
<dbReference type="InterPro" id="IPR006710">
    <property type="entry name" value="Glyco_hydro_43"/>
</dbReference>
<dbReference type="Pfam" id="PF14200">
    <property type="entry name" value="RicinB_lectin_2"/>
    <property type="match status" value="2"/>
</dbReference>
<comment type="caution">
    <text evidence="7">The sequence shown here is derived from an EMBL/GenBank/DDBJ whole genome shotgun (WGS) entry which is preliminary data.</text>
</comment>
<reference evidence="7 8" key="1">
    <citation type="submission" date="2021-01" db="EMBL/GenBank/DDBJ databases">
        <title>Whole genome shotgun sequence of Plantactinospora endophytica NBRC 110450.</title>
        <authorList>
            <person name="Komaki H."/>
            <person name="Tamura T."/>
        </authorList>
    </citation>
    <scope>NUCLEOTIDE SEQUENCE [LARGE SCALE GENOMIC DNA]</scope>
    <source>
        <strain evidence="7 8">NBRC 110450</strain>
    </source>
</reference>
<dbReference type="Proteomes" id="UP000646749">
    <property type="component" value="Unassembled WGS sequence"/>
</dbReference>
<keyword evidence="8" id="KW-1185">Reference proteome</keyword>
<keyword evidence="4 5" id="KW-0326">Glycosidase</keyword>
<dbReference type="SMART" id="SM00458">
    <property type="entry name" value="RICIN"/>
    <property type="match status" value="1"/>
</dbReference>
<dbReference type="PANTHER" id="PTHR43301">
    <property type="entry name" value="ARABINAN ENDO-1,5-ALPHA-L-ARABINOSIDASE"/>
    <property type="match status" value="1"/>
</dbReference>
<dbReference type="Pfam" id="PF04616">
    <property type="entry name" value="Glyco_hydro_43"/>
    <property type="match status" value="1"/>
</dbReference>
<dbReference type="SUPFAM" id="SSF75005">
    <property type="entry name" value="Arabinanase/levansucrase/invertase"/>
    <property type="match status" value="1"/>
</dbReference>
<accession>A0ABQ4E0P9</accession>
<dbReference type="InterPro" id="IPR050727">
    <property type="entry name" value="GH43_arabinanases"/>
</dbReference>
<proteinExistence type="inferred from homology"/>
<evidence type="ECO:0000256" key="3">
    <source>
        <dbReference type="ARBA" id="ARBA00022801"/>
    </source>
</evidence>
<comment type="pathway">
    <text evidence="1">Glycan metabolism; L-arabinan degradation.</text>
</comment>
<dbReference type="PROSITE" id="PS50231">
    <property type="entry name" value="RICIN_B_LECTIN"/>
    <property type="match status" value="1"/>
</dbReference>
<dbReference type="EMBL" id="BONW01000013">
    <property type="protein sequence ID" value="GIG88294.1"/>
    <property type="molecule type" value="Genomic_DNA"/>
</dbReference>
<dbReference type="InterPro" id="IPR000772">
    <property type="entry name" value="Ricin_B_lectin"/>
</dbReference>
<gene>
    <name evidence="7" type="ORF">Pen02_32300</name>
</gene>
<dbReference type="PANTHER" id="PTHR43301:SF3">
    <property type="entry name" value="ARABINAN ENDO-1,5-ALPHA-L-ARABINOSIDASE A-RELATED"/>
    <property type="match status" value="1"/>
</dbReference>
<dbReference type="PROSITE" id="PS51318">
    <property type="entry name" value="TAT"/>
    <property type="match status" value="1"/>
</dbReference>
<evidence type="ECO:0000256" key="2">
    <source>
        <dbReference type="ARBA" id="ARBA00009865"/>
    </source>
</evidence>
<protein>
    <recommendedName>
        <fullName evidence="6">Ricin B lectin domain-containing protein</fullName>
    </recommendedName>
</protein>